<sequence length="106" mass="12101">MFIVDSLVKLVVNPYRLQNNRIYIVSFAEGIVSSEGMKTQRYKKEDEVVSSRDMEVYSGVIRKGTLGIVMYVDDSERISGVRYMVKFGYQTVGNIGHTDLILKRKA</sequence>
<name>A0A0F9D620_9ZZZZ</name>
<comment type="caution">
    <text evidence="1">The sequence shown here is derived from an EMBL/GenBank/DDBJ whole genome shotgun (WGS) entry which is preliminary data.</text>
</comment>
<accession>A0A0F9D620</accession>
<dbReference type="AlphaFoldDB" id="A0A0F9D620"/>
<reference evidence="1" key="1">
    <citation type="journal article" date="2015" name="Nature">
        <title>Complex archaea that bridge the gap between prokaryotes and eukaryotes.</title>
        <authorList>
            <person name="Spang A."/>
            <person name="Saw J.H."/>
            <person name="Jorgensen S.L."/>
            <person name="Zaremba-Niedzwiedzka K."/>
            <person name="Martijn J."/>
            <person name="Lind A.E."/>
            <person name="van Eijk R."/>
            <person name="Schleper C."/>
            <person name="Guy L."/>
            <person name="Ettema T.J."/>
        </authorList>
    </citation>
    <scope>NUCLEOTIDE SEQUENCE</scope>
</reference>
<organism evidence="1">
    <name type="scientific">marine sediment metagenome</name>
    <dbReference type="NCBI Taxonomy" id="412755"/>
    <lineage>
        <taxon>unclassified sequences</taxon>
        <taxon>metagenomes</taxon>
        <taxon>ecological metagenomes</taxon>
    </lineage>
</organism>
<proteinExistence type="predicted"/>
<evidence type="ECO:0000313" key="1">
    <source>
        <dbReference type="EMBL" id="KKL07528.1"/>
    </source>
</evidence>
<protein>
    <submittedName>
        <fullName evidence="1">Uncharacterized protein</fullName>
    </submittedName>
</protein>
<dbReference type="EMBL" id="LAZR01043257">
    <property type="protein sequence ID" value="KKL07528.1"/>
    <property type="molecule type" value="Genomic_DNA"/>
</dbReference>
<gene>
    <name evidence="1" type="ORF">LCGC14_2585130</name>
</gene>